<feature type="domain" description="Alcohol dehydrogenase iron-type/glycerol dehydrogenase GldA" evidence="2">
    <location>
        <begin position="11"/>
        <end position="180"/>
    </location>
</feature>
<reference evidence="4 5" key="1">
    <citation type="submission" date="2016-10" db="EMBL/GenBank/DDBJ databases">
        <authorList>
            <person name="de Groot N.N."/>
        </authorList>
    </citation>
    <scope>NUCLEOTIDE SEQUENCE [LARGE SCALE GENOMIC DNA]</scope>
    <source>
        <strain evidence="4 5">DSM 15695</strain>
    </source>
</reference>
<proteinExistence type="predicted"/>
<evidence type="ECO:0000259" key="3">
    <source>
        <dbReference type="Pfam" id="PF25137"/>
    </source>
</evidence>
<dbReference type="InterPro" id="IPR056798">
    <property type="entry name" value="ADH_Fe_C"/>
</dbReference>
<dbReference type="OrthoDB" id="9801156at2"/>
<evidence type="ECO:0000313" key="4">
    <source>
        <dbReference type="EMBL" id="SEQ11391.1"/>
    </source>
</evidence>
<dbReference type="RefSeq" id="WP_092571617.1">
    <property type="nucleotide sequence ID" value="NZ_CALUDV010000001.1"/>
</dbReference>
<dbReference type="STRING" id="89093.SAMN04488558_105102"/>
<dbReference type="Gene3D" id="3.40.50.1970">
    <property type="match status" value="1"/>
</dbReference>
<dbReference type="InterPro" id="IPR001670">
    <property type="entry name" value="ADH_Fe/GldA"/>
</dbReference>
<name>A0A1H9DDD4_9LACT</name>
<organism evidence="4 5">
    <name type="scientific">Ignavigranum ruoffiae</name>
    <dbReference type="NCBI Taxonomy" id="89093"/>
    <lineage>
        <taxon>Bacteria</taxon>
        <taxon>Bacillati</taxon>
        <taxon>Bacillota</taxon>
        <taxon>Bacilli</taxon>
        <taxon>Lactobacillales</taxon>
        <taxon>Aerococcaceae</taxon>
        <taxon>Ignavigranum</taxon>
    </lineage>
</organism>
<evidence type="ECO:0000313" key="5">
    <source>
        <dbReference type="Proteomes" id="UP000198833"/>
    </source>
</evidence>
<dbReference type="Proteomes" id="UP000198833">
    <property type="component" value="Unassembled WGS sequence"/>
</dbReference>
<dbReference type="SUPFAM" id="SSF56796">
    <property type="entry name" value="Dehydroquinate synthase-like"/>
    <property type="match status" value="1"/>
</dbReference>
<dbReference type="InterPro" id="IPR044731">
    <property type="entry name" value="BDH-like"/>
</dbReference>
<keyword evidence="5" id="KW-1185">Reference proteome</keyword>
<dbReference type="FunFam" id="3.40.50.1970:FF:000003">
    <property type="entry name" value="Alcohol dehydrogenase, iron-containing"/>
    <property type="match status" value="1"/>
</dbReference>
<feature type="domain" description="Fe-containing alcohol dehydrogenase-like C-terminal" evidence="3">
    <location>
        <begin position="196"/>
        <end position="378"/>
    </location>
</feature>
<accession>A0A1H9DDD4</accession>
<dbReference type="GO" id="GO:1990362">
    <property type="term" value="F:butanol dehydrogenase (NAD+) activity"/>
    <property type="evidence" value="ECO:0007669"/>
    <property type="project" value="InterPro"/>
</dbReference>
<dbReference type="CDD" id="cd08187">
    <property type="entry name" value="BDH"/>
    <property type="match status" value="1"/>
</dbReference>
<dbReference type="GO" id="GO:1990002">
    <property type="term" value="F:methylglyoxal reductase (NADPH) (acetol producing) activity"/>
    <property type="evidence" value="ECO:0007669"/>
    <property type="project" value="TreeGrafter"/>
</dbReference>
<evidence type="ECO:0000259" key="2">
    <source>
        <dbReference type="Pfam" id="PF00465"/>
    </source>
</evidence>
<dbReference type="PANTHER" id="PTHR43633:SF1">
    <property type="entry name" value="ALCOHOL DEHYDROGENASE YQHD"/>
    <property type="match status" value="1"/>
</dbReference>
<dbReference type="Pfam" id="PF25137">
    <property type="entry name" value="ADH_Fe_C"/>
    <property type="match status" value="1"/>
</dbReference>
<dbReference type="AlphaFoldDB" id="A0A1H9DDD4"/>
<dbReference type="GO" id="GO:0005829">
    <property type="term" value="C:cytosol"/>
    <property type="evidence" value="ECO:0007669"/>
    <property type="project" value="TreeGrafter"/>
</dbReference>
<keyword evidence="1" id="KW-0560">Oxidoreductase</keyword>
<dbReference type="GO" id="GO:0008106">
    <property type="term" value="F:alcohol dehydrogenase (NADP+) activity"/>
    <property type="evidence" value="ECO:0007669"/>
    <property type="project" value="TreeGrafter"/>
</dbReference>
<gene>
    <name evidence="4" type="ORF">SAMN04488558_105102</name>
</gene>
<dbReference type="Gene3D" id="1.20.1090.10">
    <property type="entry name" value="Dehydroquinate synthase-like - alpha domain"/>
    <property type="match status" value="1"/>
</dbReference>
<protein>
    <submittedName>
        <fullName evidence="4">NADP-dependent alcohol dehydrogenase</fullName>
    </submittedName>
</protein>
<evidence type="ECO:0000256" key="1">
    <source>
        <dbReference type="ARBA" id="ARBA00023002"/>
    </source>
</evidence>
<dbReference type="EMBL" id="FOEN01000005">
    <property type="protein sequence ID" value="SEQ11391.1"/>
    <property type="molecule type" value="Genomic_DNA"/>
</dbReference>
<dbReference type="PANTHER" id="PTHR43633">
    <property type="entry name" value="ALCOHOL DEHYDROGENASE YQHD"/>
    <property type="match status" value="1"/>
</dbReference>
<dbReference type="Pfam" id="PF00465">
    <property type="entry name" value="Fe-ADH"/>
    <property type="match status" value="1"/>
</dbReference>
<dbReference type="GO" id="GO:0046872">
    <property type="term" value="F:metal ion binding"/>
    <property type="evidence" value="ECO:0007669"/>
    <property type="project" value="InterPro"/>
</dbReference>
<sequence length="390" mass="43159">MAIHNFNFYNPTRILFGQGQIEKIDKYIPKQAKILITYGGGSVKRFGTLAKVLTALGDRQYAEFGGIEPNPVYETLMKAVDKIKKEGFDYILAVGGGSVIDGTKFIAAAAKFPGDPINIFAKGVGQGQAIQEALPFASVLTLPATASEMNSGGVITFKEKQAKLSFGSPYTFPQFSVLDPELTYTLPQRQLNNGICDAFVHVLEAYLTQPIEAMIQDGWSETALRTLIKLSPQIKEGHNDYAVRANFMWTCTQALNGFMSPGVPEDWSTHNLGHEITAFNGTDHAKTLTPIILATMKVRKDEKFAKIVQYAENVWQIQAGDDEAKYQAAIQATEDFFKSVDMPVRLAEIGVNAEDIDYLVQQLERHQMTALGENRSQTLEISRQIYQTAL</sequence>